<comment type="caution">
    <text evidence="1">The sequence shown here is derived from an EMBL/GenBank/DDBJ whole genome shotgun (WGS) entry which is preliminary data.</text>
</comment>
<evidence type="ECO:0000313" key="1">
    <source>
        <dbReference type="EMBL" id="TFB53515.1"/>
    </source>
</evidence>
<gene>
    <name evidence="1" type="ORF">E3O23_05015</name>
</gene>
<dbReference type="AlphaFoldDB" id="A0A4R8UH25"/>
<organism evidence="1 2">
    <name type="scientific">Cryobacterium tagatosivorans</name>
    <dbReference type="NCBI Taxonomy" id="1259199"/>
    <lineage>
        <taxon>Bacteria</taxon>
        <taxon>Bacillati</taxon>
        <taxon>Actinomycetota</taxon>
        <taxon>Actinomycetes</taxon>
        <taxon>Micrococcales</taxon>
        <taxon>Microbacteriaceae</taxon>
        <taxon>Cryobacterium</taxon>
    </lineage>
</organism>
<protein>
    <recommendedName>
        <fullName evidence="3">ABC transporter ATP-binding protein</fullName>
    </recommendedName>
</protein>
<proteinExistence type="predicted"/>
<evidence type="ECO:0008006" key="3">
    <source>
        <dbReference type="Google" id="ProtNLM"/>
    </source>
</evidence>
<keyword evidence="2" id="KW-1185">Reference proteome</keyword>
<evidence type="ECO:0000313" key="2">
    <source>
        <dbReference type="Proteomes" id="UP000297866"/>
    </source>
</evidence>
<name>A0A4R8UH25_9MICO</name>
<dbReference type="Proteomes" id="UP000297866">
    <property type="component" value="Unassembled WGS sequence"/>
</dbReference>
<sequence>MLITLTAVTKGPRHSALPPTTLEFGSGTVTLARAETERRPTVLGLIASGRMRPDTGSVLLDGHADYSGMRRRIALVDALGVSDPAADVTVAEVVAEELMFAGRLGHPRAVSRVFADLGLADRDRSDMADLAPLARIRLLTELAVMRGGVDGLVITSPDRHGGDPLDWWQAAGDLAERGYAVLAIAGEASAHAVAGHAVAGHEGAAE</sequence>
<dbReference type="RefSeq" id="WP_134488779.1">
    <property type="nucleotide sequence ID" value="NZ_SOEZ01000025.1"/>
</dbReference>
<reference evidence="1 2" key="1">
    <citation type="submission" date="2019-03" db="EMBL/GenBank/DDBJ databases">
        <title>Genomics of glacier-inhabiting Cryobacterium strains.</title>
        <authorList>
            <person name="Liu Q."/>
            <person name="Xin Y.-H."/>
        </authorList>
    </citation>
    <scope>NUCLEOTIDE SEQUENCE [LARGE SCALE GENOMIC DNA]</scope>
    <source>
        <strain evidence="1 2">Sr47</strain>
    </source>
</reference>
<dbReference type="EMBL" id="SOEZ01000025">
    <property type="protein sequence ID" value="TFB53515.1"/>
    <property type="molecule type" value="Genomic_DNA"/>
</dbReference>
<dbReference type="OrthoDB" id="3775353at2"/>
<accession>A0A4R8UH25</accession>